<comment type="similarity">
    <text evidence="1">Belongs to the cutinase family.</text>
</comment>
<dbReference type="GO" id="GO:0052689">
    <property type="term" value="F:carboxylic ester hydrolase activity"/>
    <property type="evidence" value="ECO:0007669"/>
    <property type="project" value="UniProtKB-KW"/>
</dbReference>
<evidence type="ECO:0000256" key="3">
    <source>
        <dbReference type="ARBA" id="ARBA00022801"/>
    </source>
</evidence>
<evidence type="ECO:0000313" key="5">
    <source>
        <dbReference type="EMBL" id="PKZ62830.1"/>
    </source>
</evidence>
<keyword evidence="3" id="KW-0378">Hydrolase</keyword>
<keyword evidence="2" id="KW-0719">Serine esterase</keyword>
<evidence type="ECO:0000256" key="4">
    <source>
        <dbReference type="ARBA" id="ARBA00023157"/>
    </source>
</evidence>
<dbReference type="SMART" id="SM01110">
    <property type="entry name" value="Cutinase"/>
    <property type="match status" value="1"/>
</dbReference>
<sequence>MKEFKPKRTGWRHVILAVTAGLMTIGFAGTGQLGVVAAPAGATPPCADVAILGVPGSNQGRSFHPDSTADEDLYGPEVWQAVQQVSTDLQGSRSVSAQPLDYPAVLDENALDVIVNYNKSQYKPSKDAGYSAAYDTLAQWASSPCGDDQKFVLIGYSQGAHIAGDLAQTILHSSKPVSADRLAGVLLMGDPAFNEHSPGAYSLDYMVPIDGSSPWVSLTDSEDAKSQGSLGKRAEFGSDDPVVSVCINGDVICQTLAANAADQDQTTKVHTAYKSAPFQTTGKTVATWAGALVADVIASS</sequence>
<evidence type="ECO:0000313" key="6">
    <source>
        <dbReference type="Proteomes" id="UP000234662"/>
    </source>
</evidence>
<dbReference type="PANTHER" id="PTHR33630:SF9">
    <property type="entry name" value="CUTINASE 4"/>
    <property type="match status" value="1"/>
</dbReference>
<evidence type="ECO:0008006" key="7">
    <source>
        <dbReference type="Google" id="ProtNLM"/>
    </source>
</evidence>
<reference evidence="5 6" key="1">
    <citation type="submission" date="2017-12" db="EMBL/GenBank/DDBJ databases">
        <title>Phylogenetic diversity of female urinary microbiome.</title>
        <authorList>
            <person name="Thomas-White K."/>
            <person name="Wolfe A.J."/>
        </authorList>
    </citation>
    <scope>NUCLEOTIDE SEQUENCE [LARGE SCALE GENOMIC DNA]</scope>
    <source>
        <strain evidence="5 6">UMB0777</strain>
    </source>
</reference>
<dbReference type="SUPFAM" id="SSF53474">
    <property type="entry name" value="alpha/beta-Hydrolases"/>
    <property type="match status" value="1"/>
</dbReference>
<dbReference type="InterPro" id="IPR000675">
    <property type="entry name" value="Cutinase/axe"/>
</dbReference>
<dbReference type="AlphaFoldDB" id="A0A2I1R122"/>
<dbReference type="EMBL" id="PKJC01000042">
    <property type="protein sequence ID" value="PKZ62830.1"/>
    <property type="molecule type" value="Genomic_DNA"/>
</dbReference>
<organism evidence="5 6">
    <name type="scientific">Gordonia terrae</name>
    <dbReference type="NCBI Taxonomy" id="2055"/>
    <lineage>
        <taxon>Bacteria</taxon>
        <taxon>Bacillati</taxon>
        <taxon>Actinomycetota</taxon>
        <taxon>Actinomycetes</taxon>
        <taxon>Mycobacteriales</taxon>
        <taxon>Gordoniaceae</taxon>
        <taxon>Gordonia</taxon>
    </lineage>
</organism>
<dbReference type="Gene3D" id="3.40.50.1820">
    <property type="entry name" value="alpha/beta hydrolase"/>
    <property type="match status" value="1"/>
</dbReference>
<evidence type="ECO:0000256" key="2">
    <source>
        <dbReference type="ARBA" id="ARBA00022487"/>
    </source>
</evidence>
<dbReference type="RefSeq" id="WP_101823088.1">
    <property type="nucleotide sequence ID" value="NZ_PKJC01000042.1"/>
</dbReference>
<dbReference type="Proteomes" id="UP000234662">
    <property type="component" value="Unassembled WGS sequence"/>
</dbReference>
<keyword evidence="4" id="KW-1015">Disulfide bond</keyword>
<dbReference type="PANTHER" id="PTHR33630">
    <property type="entry name" value="CUTINASE RV1984C-RELATED-RELATED"/>
    <property type="match status" value="1"/>
</dbReference>
<proteinExistence type="inferred from homology"/>
<evidence type="ECO:0000256" key="1">
    <source>
        <dbReference type="ARBA" id="ARBA00007534"/>
    </source>
</evidence>
<gene>
    <name evidence="5" type="ORF">CYJ73_24975</name>
</gene>
<dbReference type="InterPro" id="IPR029058">
    <property type="entry name" value="AB_hydrolase_fold"/>
</dbReference>
<accession>A0A2I1R122</accession>
<name>A0A2I1R122_9ACTN</name>
<dbReference type="Pfam" id="PF01083">
    <property type="entry name" value="Cutinase"/>
    <property type="match status" value="1"/>
</dbReference>
<protein>
    <recommendedName>
        <fullName evidence="7">Cutinase</fullName>
    </recommendedName>
</protein>
<comment type="caution">
    <text evidence="5">The sequence shown here is derived from an EMBL/GenBank/DDBJ whole genome shotgun (WGS) entry which is preliminary data.</text>
</comment>